<accession>X1KHJ5</accession>
<reference evidence="1" key="1">
    <citation type="journal article" date="2014" name="Front. Microbiol.">
        <title>High frequency of phylogenetically diverse reductive dehalogenase-homologous genes in deep subseafloor sedimentary metagenomes.</title>
        <authorList>
            <person name="Kawai M."/>
            <person name="Futagami T."/>
            <person name="Toyoda A."/>
            <person name="Takaki Y."/>
            <person name="Nishi S."/>
            <person name="Hori S."/>
            <person name="Arai W."/>
            <person name="Tsubouchi T."/>
            <person name="Morono Y."/>
            <person name="Uchiyama I."/>
            <person name="Ito T."/>
            <person name="Fujiyama A."/>
            <person name="Inagaki F."/>
            <person name="Takami H."/>
        </authorList>
    </citation>
    <scope>NUCLEOTIDE SEQUENCE</scope>
    <source>
        <strain evidence="1">Expedition CK06-06</strain>
    </source>
</reference>
<feature type="non-terminal residue" evidence="1">
    <location>
        <position position="1"/>
    </location>
</feature>
<sequence>YMYYQALAYKKLKNNSSADKLFEDLIRLGEKKLVQLDEIDFFSKFGEGESKQKRQASAYFIKGLGYLGKGSLKQAGEFFQKAILLDVGHIWAKEFYDAMR</sequence>
<dbReference type="Gene3D" id="1.25.40.10">
    <property type="entry name" value="Tetratricopeptide repeat domain"/>
    <property type="match status" value="1"/>
</dbReference>
<comment type="caution">
    <text evidence="1">The sequence shown here is derived from an EMBL/GenBank/DDBJ whole genome shotgun (WGS) entry which is preliminary data.</text>
</comment>
<dbReference type="EMBL" id="BARV01009988">
    <property type="protein sequence ID" value="GAI06507.1"/>
    <property type="molecule type" value="Genomic_DNA"/>
</dbReference>
<evidence type="ECO:0000313" key="1">
    <source>
        <dbReference type="EMBL" id="GAI06507.1"/>
    </source>
</evidence>
<organism evidence="1">
    <name type="scientific">marine sediment metagenome</name>
    <dbReference type="NCBI Taxonomy" id="412755"/>
    <lineage>
        <taxon>unclassified sequences</taxon>
        <taxon>metagenomes</taxon>
        <taxon>ecological metagenomes</taxon>
    </lineage>
</organism>
<dbReference type="SUPFAM" id="SSF48452">
    <property type="entry name" value="TPR-like"/>
    <property type="match status" value="1"/>
</dbReference>
<dbReference type="AlphaFoldDB" id="X1KHJ5"/>
<dbReference type="InterPro" id="IPR011990">
    <property type="entry name" value="TPR-like_helical_dom_sf"/>
</dbReference>
<dbReference type="PROSITE" id="PS50005">
    <property type="entry name" value="TPR"/>
    <property type="match status" value="1"/>
</dbReference>
<proteinExistence type="predicted"/>
<name>X1KHJ5_9ZZZZ</name>
<dbReference type="InterPro" id="IPR019734">
    <property type="entry name" value="TPR_rpt"/>
</dbReference>
<protein>
    <submittedName>
        <fullName evidence="1">Uncharacterized protein</fullName>
    </submittedName>
</protein>
<gene>
    <name evidence="1" type="ORF">S06H3_19495</name>
</gene>